<dbReference type="InterPro" id="IPR036390">
    <property type="entry name" value="WH_DNA-bd_sf"/>
</dbReference>
<dbReference type="PANTHER" id="PTHR30136">
    <property type="entry name" value="HELIX-TURN-HELIX TRANSCRIPTIONAL REGULATOR, ICLR FAMILY"/>
    <property type="match status" value="1"/>
</dbReference>
<dbReference type="InterPro" id="IPR014757">
    <property type="entry name" value="Tscrpt_reg_IclR_C"/>
</dbReference>
<accession>A0A437QFD0</accession>
<evidence type="ECO:0000313" key="9">
    <source>
        <dbReference type="Proteomes" id="UP000283077"/>
    </source>
</evidence>
<evidence type="ECO:0000256" key="3">
    <source>
        <dbReference type="ARBA" id="ARBA00023163"/>
    </source>
</evidence>
<feature type="domain" description="HTH iclR-type" evidence="6">
    <location>
        <begin position="6"/>
        <end position="73"/>
    </location>
</feature>
<keyword evidence="9" id="KW-1185">Reference proteome</keyword>
<keyword evidence="3" id="KW-0804">Transcription</keyword>
<dbReference type="InterPro" id="IPR050707">
    <property type="entry name" value="HTH_MetabolicPath_Reg"/>
</dbReference>
<dbReference type="GO" id="GO:0003677">
    <property type="term" value="F:DNA binding"/>
    <property type="evidence" value="ECO:0007669"/>
    <property type="project" value="UniProtKB-KW"/>
</dbReference>
<keyword evidence="1" id="KW-0805">Transcription regulation</keyword>
<dbReference type="AlphaFoldDB" id="A0A437QFD0"/>
<organism evidence="8 9">
    <name type="scientific">Rheinheimera riviphila</name>
    <dbReference type="NCBI Taxonomy" id="1834037"/>
    <lineage>
        <taxon>Bacteria</taxon>
        <taxon>Pseudomonadati</taxon>
        <taxon>Pseudomonadota</taxon>
        <taxon>Gammaproteobacteria</taxon>
        <taxon>Chromatiales</taxon>
        <taxon>Chromatiaceae</taxon>
        <taxon>Rheinheimera</taxon>
    </lineage>
</organism>
<evidence type="ECO:0000259" key="6">
    <source>
        <dbReference type="PROSITE" id="PS51077"/>
    </source>
</evidence>
<dbReference type="GO" id="GO:0045892">
    <property type="term" value="P:negative regulation of DNA-templated transcription"/>
    <property type="evidence" value="ECO:0007669"/>
    <property type="project" value="TreeGrafter"/>
</dbReference>
<protein>
    <recommendedName>
        <fullName evidence="4">HTH-type transcriptional repressor AllR</fullName>
    </recommendedName>
    <alternativeName>
        <fullName evidence="5">Negative regulator of allantoin and glyoxylate utilization operons</fullName>
    </alternativeName>
</protein>
<reference evidence="8 9" key="1">
    <citation type="submission" date="2019-01" db="EMBL/GenBank/DDBJ databases">
        <authorList>
            <person name="Chen W.-M."/>
        </authorList>
    </citation>
    <scope>NUCLEOTIDE SEQUENCE [LARGE SCALE GENOMIC DNA]</scope>
    <source>
        <strain evidence="8 9">KYPC3</strain>
    </source>
</reference>
<dbReference type="Proteomes" id="UP000283077">
    <property type="component" value="Unassembled WGS sequence"/>
</dbReference>
<comment type="caution">
    <text evidence="8">The sequence shown here is derived from an EMBL/GenBank/DDBJ whole genome shotgun (WGS) entry which is preliminary data.</text>
</comment>
<dbReference type="SMART" id="SM00346">
    <property type="entry name" value="HTH_ICLR"/>
    <property type="match status" value="1"/>
</dbReference>
<feature type="domain" description="IclR-ED" evidence="7">
    <location>
        <begin position="67"/>
        <end position="250"/>
    </location>
</feature>
<evidence type="ECO:0000256" key="4">
    <source>
        <dbReference type="ARBA" id="ARBA00040379"/>
    </source>
</evidence>
<sequence length="258" mass="28054">MSSYVIPNLANACRLLELVARSPLGLSLSELEQQLSLPRTTAFRILQTLCQQQVLCKQGRKYLVGTGLYRLGLDLINHNPLHQQALPHLQQLALSSGLSAQLVLPQQGSALVAEVVDSPNNFGMAARPGFCAQLHCSAAGKLFLTHLYFEQLTELAVTPGFIRHTTQTITDPAALKVELQRIQARGYALDEQEYRDGVRCLAVPVRDQRGVVVAAIGVTGPLQLFPELATAQVAQQVKQAAIAVSLATYRPELLVGTR</sequence>
<dbReference type="PROSITE" id="PS51078">
    <property type="entry name" value="ICLR_ED"/>
    <property type="match status" value="1"/>
</dbReference>
<dbReference type="Gene3D" id="1.10.10.10">
    <property type="entry name" value="Winged helix-like DNA-binding domain superfamily/Winged helix DNA-binding domain"/>
    <property type="match status" value="1"/>
</dbReference>
<dbReference type="Gene3D" id="3.30.450.40">
    <property type="match status" value="1"/>
</dbReference>
<dbReference type="OrthoDB" id="9807558at2"/>
<dbReference type="SUPFAM" id="SSF46785">
    <property type="entry name" value="Winged helix' DNA-binding domain"/>
    <property type="match status" value="1"/>
</dbReference>
<evidence type="ECO:0000256" key="1">
    <source>
        <dbReference type="ARBA" id="ARBA00023015"/>
    </source>
</evidence>
<dbReference type="SUPFAM" id="SSF55781">
    <property type="entry name" value="GAF domain-like"/>
    <property type="match status" value="1"/>
</dbReference>
<dbReference type="InterPro" id="IPR005471">
    <property type="entry name" value="Tscrpt_reg_IclR_N"/>
</dbReference>
<dbReference type="PANTHER" id="PTHR30136:SF24">
    <property type="entry name" value="HTH-TYPE TRANSCRIPTIONAL REPRESSOR ALLR"/>
    <property type="match status" value="1"/>
</dbReference>
<name>A0A437QFD0_9GAMM</name>
<gene>
    <name evidence="8" type="ORF">EOE67_17580</name>
</gene>
<evidence type="ECO:0000313" key="8">
    <source>
        <dbReference type="EMBL" id="RVU33268.1"/>
    </source>
</evidence>
<dbReference type="Pfam" id="PF01614">
    <property type="entry name" value="IclR_C"/>
    <property type="match status" value="1"/>
</dbReference>
<evidence type="ECO:0000256" key="5">
    <source>
        <dbReference type="ARBA" id="ARBA00042627"/>
    </source>
</evidence>
<dbReference type="GO" id="GO:0003700">
    <property type="term" value="F:DNA-binding transcription factor activity"/>
    <property type="evidence" value="ECO:0007669"/>
    <property type="project" value="TreeGrafter"/>
</dbReference>
<dbReference type="PROSITE" id="PS51077">
    <property type="entry name" value="HTH_ICLR"/>
    <property type="match status" value="1"/>
</dbReference>
<keyword evidence="2" id="KW-0238">DNA-binding</keyword>
<evidence type="ECO:0000259" key="7">
    <source>
        <dbReference type="PROSITE" id="PS51078"/>
    </source>
</evidence>
<dbReference type="InterPro" id="IPR029016">
    <property type="entry name" value="GAF-like_dom_sf"/>
</dbReference>
<dbReference type="RefSeq" id="WP_127700642.1">
    <property type="nucleotide sequence ID" value="NZ_SACS01000024.1"/>
</dbReference>
<evidence type="ECO:0000256" key="2">
    <source>
        <dbReference type="ARBA" id="ARBA00023125"/>
    </source>
</evidence>
<dbReference type="EMBL" id="SACS01000024">
    <property type="protein sequence ID" value="RVU33268.1"/>
    <property type="molecule type" value="Genomic_DNA"/>
</dbReference>
<dbReference type="Pfam" id="PF09339">
    <property type="entry name" value="HTH_IclR"/>
    <property type="match status" value="1"/>
</dbReference>
<proteinExistence type="predicted"/>
<dbReference type="InterPro" id="IPR036388">
    <property type="entry name" value="WH-like_DNA-bd_sf"/>
</dbReference>